<evidence type="ECO:0000313" key="3">
    <source>
        <dbReference type="Proteomes" id="UP000596660"/>
    </source>
</evidence>
<organism evidence="2 3">
    <name type="scientific">Chenopodium quinoa</name>
    <name type="common">Quinoa</name>
    <dbReference type="NCBI Taxonomy" id="63459"/>
    <lineage>
        <taxon>Eukaryota</taxon>
        <taxon>Viridiplantae</taxon>
        <taxon>Streptophyta</taxon>
        <taxon>Embryophyta</taxon>
        <taxon>Tracheophyta</taxon>
        <taxon>Spermatophyta</taxon>
        <taxon>Magnoliopsida</taxon>
        <taxon>eudicotyledons</taxon>
        <taxon>Gunneridae</taxon>
        <taxon>Pentapetalae</taxon>
        <taxon>Caryophyllales</taxon>
        <taxon>Chenopodiaceae</taxon>
        <taxon>Chenopodioideae</taxon>
        <taxon>Atripliceae</taxon>
        <taxon>Chenopodium</taxon>
    </lineage>
</organism>
<proteinExistence type="predicted"/>
<dbReference type="RefSeq" id="XP_021720147.1">
    <property type="nucleotide sequence ID" value="XM_021864455.1"/>
</dbReference>
<protein>
    <recommendedName>
        <fullName evidence="4">DUF506 family protein</fullName>
    </recommendedName>
</protein>
<keyword evidence="3" id="KW-1185">Reference proteome</keyword>
<dbReference type="NCBIfam" id="TIGR01615">
    <property type="entry name" value="A_thal_3542"/>
    <property type="match status" value="1"/>
</dbReference>
<dbReference type="KEGG" id="cqi:110687811"/>
<evidence type="ECO:0008006" key="4">
    <source>
        <dbReference type="Google" id="ProtNLM"/>
    </source>
</evidence>
<reference evidence="2" key="1">
    <citation type="journal article" date="2017" name="Nature">
        <title>The genome of Chenopodium quinoa.</title>
        <authorList>
            <person name="Jarvis D.E."/>
            <person name="Ho Y.S."/>
            <person name="Lightfoot D.J."/>
            <person name="Schmoeckel S.M."/>
            <person name="Li B."/>
            <person name="Borm T.J.A."/>
            <person name="Ohyanagi H."/>
            <person name="Mineta K."/>
            <person name="Michell C.T."/>
            <person name="Saber N."/>
            <person name="Kharbatia N.M."/>
            <person name="Rupper R.R."/>
            <person name="Sharp A.R."/>
            <person name="Dally N."/>
            <person name="Boughton B.A."/>
            <person name="Woo Y.H."/>
            <person name="Gao G."/>
            <person name="Schijlen E.G.W.M."/>
            <person name="Guo X."/>
            <person name="Momin A.A."/>
            <person name="Negrao S."/>
            <person name="Al-Babili S."/>
            <person name="Gehring C."/>
            <person name="Roessner U."/>
            <person name="Jung C."/>
            <person name="Murphy K."/>
            <person name="Arold S.T."/>
            <person name="Gojobori T."/>
            <person name="van der Linden C.G."/>
            <person name="van Loo E.N."/>
            <person name="Jellen E.N."/>
            <person name="Maughan P.J."/>
            <person name="Tester M."/>
        </authorList>
    </citation>
    <scope>NUCLEOTIDE SEQUENCE [LARGE SCALE GENOMIC DNA]</scope>
    <source>
        <strain evidence="2">cv. PI 614886</strain>
    </source>
</reference>
<dbReference type="OMA" id="LREDSYG"/>
<name>A0A803KQ66_CHEQI</name>
<dbReference type="Gramene" id="AUR62001172-RA">
    <property type="protein sequence ID" value="AUR62001172-RA:cds"/>
    <property type="gene ID" value="AUR62001172"/>
</dbReference>
<dbReference type="OrthoDB" id="548115at2759"/>
<feature type="compositionally biased region" description="Basic and acidic residues" evidence="1">
    <location>
        <begin position="89"/>
        <end position="103"/>
    </location>
</feature>
<dbReference type="InterPro" id="IPR006502">
    <property type="entry name" value="PDDEXK-like"/>
</dbReference>
<dbReference type="GeneID" id="110687811"/>
<evidence type="ECO:0000313" key="2">
    <source>
        <dbReference type="EnsemblPlants" id="AUR62001172-RA:cds"/>
    </source>
</evidence>
<dbReference type="Pfam" id="PF04720">
    <property type="entry name" value="PDDEXK_6"/>
    <property type="match status" value="1"/>
</dbReference>
<dbReference type="EnsemblPlants" id="AUR62001172-RA">
    <property type="protein sequence ID" value="AUR62001172-RA:cds"/>
    <property type="gene ID" value="AUR62001172"/>
</dbReference>
<feature type="region of interest" description="Disordered" evidence="1">
    <location>
        <begin position="71"/>
        <end position="103"/>
    </location>
</feature>
<sequence length="324" mass="36678">MAVNVRRCNKRVTDPFNERVRARIFSSISSTTSSSGSEHDAEIDVVSNPSYSLSSSASTSPCLSHLVQNFLENDNSPSNNTTTTTADPFHTRDYSSDSESDEHLRSDPVAMIHDVVNPIIWNNADQFRNQLLSNVIKATKIFSIFRSKNKSIYNRNLMAYLREIGYNAGICKTKWDSSAGGTLTAGNYEFIDVIRPNSTVRYIIDAEFSGEFEIARETENYRILRTSLPRVFVGKVEDLKKIIRLLCDEARRSMKINGLTLPPWRRNRYMQIKWLGAYRRTTNYLPSSTADSTAEASKFAVKCRSVGFDVTGNSGRFLFPTRTR</sequence>
<reference evidence="2" key="2">
    <citation type="submission" date="2021-03" db="UniProtKB">
        <authorList>
            <consortium name="EnsemblPlants"/>
        </authorList>
    </citation>
    <scope>IDENTIFICATION</scope>
</reference>
<dbReference type="PANTHER" id="PTHR31579:SF84">
    <property type="entry name" value="F21O3.6 PROTEIN"/>
    <property type="match status" value="1"/>
</dbReference>
<gene>
    <name evidence="2" type="primary">LOC110687811</name>
</gene>
<evidence type="ECO:0000256" key="1">
    <source>
        <dbReference type="SAM" id="MobiDB-lite"/>
    </source>
</evidence>
<dbReference type="Proteomes" id="UP000596660">
    <property type="component" value="Unplaced"/>
</dbReference>
<dbReference type="PANTHER" id="PTHR31579">
    <property type="entry name" value="OS03G0796600 PROTEIN"/>
    <property type="match status" value="1"/>
</dbReference>
<dbReference type="AlphaFoldDB" id="A0A803KQ66"/>
<accession>A0A803KQ66</accession>